<evidence type="ECO:0000313" key="1">
    <source>
        <dbReference type="EMBL" id="EEF47614.1"/>
    </source>
</evidence>
<protein>
    <submittedName>
        <fullName evidence="1">Uncharacterized protein</fullName>
    </submittedName>
</protein>
<dbReference type="AlphaFoldDB" id="B9RMU1"/>
<dbReference type="Proteomes" id="UP000008311">
    <property type="component" value="Unassembled WGS sequence"/>
</dbReference>
<name>B9RMU1_RICCO</name>
<proteinExistence type="predicted"/>
<dbReference type="EMBL" id="EQ973789">
    <property type="protein sequence ID" value="EEF47614.1"/>
    <property type="molecule type" value="Genomic_DNA"/>
</dbReference>
<evidence type="ECO:0000313" key="2">
    <source>
        <dbReference type="Proteomes" id="UP000008311"/>
    </source>
</evidence>
<keyword evidence="2" id="KW-1185">Reference proteome</keyword>
<accession>B9RMU1</accession>
<reference evidence="2" key="1">
    <citation type="journal article" date="2010" name="Nat. Biotechnol.">
        <title>Draft genome sequence of the oilseed species Ricinus communis.</title>
        <authorList>
            <person name="Chan A.P."/>
            <person name="Crabtree J."/>
            <person name="Zhao Q."/>
            <person name="Lorenzi H."/>
            <person name="Orvis J."/>
            <person name="Puiu D."/>
            <person name="Melake-Berhan A."/>
            <person name="Jones K.M."/>
            <person name="Redman J."/>
            <person name="Chen G."/>
            <person name="Cahoon E.B."/>
            <person name="Gedil M."/>
            <person name="Stanke M."/>
            <person name="Haas B.J."/>
            <person name="Wortman J.R."/>
            <person name="Fraser-Liggett C.M."/>
            <person name="Ravel J."/>
            <person name="Rabinowicz P.D."/>
        </authorList>
    </citation>
    <scope>NUCLEOTIDE SEQUENCE [LARGE SCALE GENOMIC DNA]</scope>
    <source>
        <strain evidence="2">cv. Hale</strain>
    </source>
</reference>
<gene>
    <name evidence="1" type="ORF">RCOM_1083860</name>
</gene>
<organism evidence="1 2">
    <name type="scientific">Ricinus communis</name>
    <name type="common">Castor bean</name>
    <dbReference type="NCBI Taxonomy" id="3988"/>
    <lineage>
        <taxon>Eukaryota</taxon>
        <taxon>Viridiplantae</taxon>
        <taxon>Streptophyta</taxon>
        <taxon>Embryophyta</taxon>
        <taxon>Tracheophyta</taxon>
        <taxon>Spermatophyta</taxon>
        <taxon>Magnoliopsida</taxon>
        <taxon>eudicotyledons</taxon>
        <taxon>Gunneridae</taxon>
        <taxon>Pentapetalae</taxon>
        <taxon>rosids</taxon>
        <taxon>fabids</taxon>
        <taxon>Malpighiales</taxon>
        <taxon>Euphorbiaceae</taxon>
        <taxon>Acalyphoideae</taxon>
        <taxon>Acalypheae</taxon>
        <taxon>Ricinus</taxon>
    </lineage>
</organism>
<dbReference type="InParanoid" id="B9RMU1"/>
<sequence>MPYGGSRMWRNEYVFRNVSKPLSSKVRWLRDYADQVAYAFQGTAVVMGRSHGMGLVRSDSHVAGGGGLNRNANGPSMLECVWLWKHRGLGCYSRLKWLASDKEVSEGVNSNLVFICVVSA</sequence>